<evidence type="ECO:0000313" key="3">
    <source>
        <dbReference type="Proteomes" id="UP000193920"/>
    </source>
</evidence>
<feature type="domain" description="F-box" evidence="1">
    <location>
        <begin position="4"/>
        <end position="55"/>
    </location>
</feature>
<dbReference type="SUPFAM" id="SSF81383">
    <property type="entry name" value="F-box domain"/>
    <property type="match status" value="1"/>
</dbReference>
<protein>
    <recommendedName>
        <fullName evidence="1">F-box domain-containing protein</fullName>
    </recommendedName>
</protein>
<accession>A0A1Y2FCG5</accession>
<evidence type="ECO:0000259" key="1">
    <source>
        <dbReference type="PROSITE" id="PS50181"/>
    </source>
</evidence>
<dbReference type="Pfam" id="PF00646">
    <property type="entry name" value="F-box"/>
    <property type="match status" value="1"/>
</dbReference>
<name>A0A1Y2FCG5_9FUNG</name>
<sequence length="275" mass="31641">MSIFEKFNSLPGEVKLRILSYLPHQTLFSFKTLNKEYRDLITNTGFQTNQIFNSYKDFIQKFPEVLNRFIKTAGECPLDFAYSYLTLRGHPENIIVLRAELSAKRKEHLIEGINQNMRIYVRAKAVKSSSKIPKEVDISRIFQGLKLSESSPLLNIYQSQLSNPDFVRLIQSIKVCQRLVVREKDESHPMADIDHIPGPEVIELFAINPLFTRDPNTNNLNNYINSNGSIDYDGINRRFTTAPMKTVLLNSEKAIPILHGYLESGFKMKIIKVLD</sequence>
<keyword evidence="3" id="KW-1185">Reference proteome</keyword>
<dbReference type="AlphaFoldDB" id="A0A1Y2FCG5"/>
<organism evidence="2 3">
    <name type="scientific">Neocallimastix californiae</name>
    <dbReference type="NCBI Taxonomy" id="1754190"/>
    <lineage>
        <taxon>Eukaryota</taxon>
        <taxon>Fungi</taxon>
        <taxon>Fungi incertae sedis</taxon>
        <taxon>Chytridiomycota</taxon>
        <taxon>Chytridiomycota incertae sedis</taxon>
        <taxon>Neocallimastigomycetes</taxon>
        <taxon>Neocallimastigales</taxon>
        <taxon>Neocallimastigaceae</taxon>
        <taxon>Neocallimastix</taxon>
    </lineage>
</organism>
<dbReference type="OrthoDB" id="2135198at2759"/>
<evidence type="ECO:0000313" key="2">
    <source>
        <dbReference type="EMBL" id="ORY81618.1"/>
    </source>
</evidence>
<proteinExistence type="predicted"/>
<dbReference type="PROSITE" id="PS50181">
    <property type="entry name" value="FBOX"/>
    <property type="match status" value="1"/>
</dbReference>
<dbReference type="EMBL" id="MCOG01000010">
    <property type="protein sequence ID" value="ORY81618.1"/>
    <property type="molecule type" value="Genomic_DNA"/>
</dbReference>
<dbReference type="InterPro" id="IPR036047">
    <property type="entry name" value="F-box-like_dom_sf"/>
</dbReference>
<comment type="caution">
    <text evidence="2">The sequence shown here is derived from an EMBL/GenBank/DDBJ whole genome shotgun (WGS) entry which is preliminary data.</text>
</comment>
<gene>
    <name evidence="2" type="ORF">LY90DRAFT_664158</name>
</gene>
<reference evidence="2 3" key="1">
    <citation type="submission" date="2016-08" db="EMBL/GenBank/DDBJ databases">
        <title>A Parts List for Fungal Cellulosomes Revealed by Comparative Genomics.</title>
        <authorList>
            <consortium name="DOE Joint Genome Institute"/>
            <person name="Haitjema C.H."/>
            <person name="Gilmore S.P."/>
            <person name="Henske J.K."/>
            <person name="Solomon K.V."/>
            <person name="De Groot R."/>
            <person name="Kuo A."/>
            <person name="Mondo S.J."/>
            <person name="Salamov A.A."/>
            <person name="Labutti K."/>
            <person name="Zhao Z."/>
            <person name="Chiniquy J."/>
            <person name="Barry K."/>
            <person name="Brewer H.M."/>
            <person name="Purvine S.O."/>
            <person name="Wright A.T."/>
            <person name="Boxma B."/>
            <person name="Van Alen T."/>
            <person name="Hackstein J.H."/>
            <person name="Baker S.E."/>
            <person name="Grigoriev I.V."/>
            <person name="O'Malley M.A."/>
        </authorList>
    </citation>
    <scope>NUCLEOTIDE SEQUENCE [LARGE SCALE GENOMIC DNA]</scope>
    <source>
        <strain evidence="2 3">G1</strain>
    </source>
</reference>
<dbReference type="Proteomes" id="UP000193920">
    <property type="component" value="Unassembled WGS sequence"/>
</dbReference>
<dbReference type="InterPro" id="IPR001810">
    <property type="entry name" value="F-box_dom"/>
</dbReference>